<dbReference type="NCBIfam" id="TIGR00231">
    <property type="entry name" value="small_GTP"/>
    <property type="match status" value="1"/>
</dbReference>
<evidence type="ECO:0000256" key="4">
    <source>
        <dbReference type="ARBA" id="ARBA00022475"/>
    </source>
</evidence>
<evidence type="ECO:0000256" key="10">
    <source>
        <dbReference type="ARBA" id="ARBA00023289"/>
    </source>
</evidence>
<evidence type="ECO:0000256" key="6">
    <source>
        <dbReference type="ARBA" id="ARBA00022927"/>
    </source>
</evidence>
<dbReference type="InterPro" id="IPR001806">
    <property type="entry name" value="Small_GTPase"/>
</dbReference>
<dbReference type="InterPro" id="IPR005225">
    <property type="entry name" value="Small_GTP-bd"/>
</dbReference>
<dbReference type="OMA" id="ASHRFFT"/>
<keyword evidence="7" id="KW-0342">GTP-binding</keyword>
<keyword evidence="6" id="KW-0653">Protein transport</keyword>
<keyword evidence="10" id="KW-0636">Prenylation</keyword>
<dbReference type="GO" id="GO:0015031">
    <property type="term" value="P:protein transport"/>
    <property type="evidence" value="ECO:0007669"/>
    <property type="project" value="UniProtKB-KW"/>
</dbReference>
<evidence type="ECO:0000256" key="11">
    <source>
        <dbReference type="ARBA" id="ARBA00025673"/>
    </source>
</evidence>
<dbReference type="Pfam" id="PF00071">
    <property type="entry name" value="Ras"/>
    <property type="match status" value="1"/>
</dbReference>
<dbReference type="SMART" id="SM00176">
    <property type="entry name" value="RAN"/>
    <property type="match status" value="1"/>
</dbReference>
<dbReference type="SMART" id="SM00175">
    <property type="entry name" value="RAB"/>
    <property type="match status" value="1"/>
</dbReference>
<organism evidence="13 14">
    <name type="scientific">Trichosporon asahii var. asahii (strain CBS 8904)</name>
    <name type="common">Yeast</name>
    <dbReference type="NCBI Taxonomy" id="1220162"/>
    <lineage>
        <taxon>Eukaryota</taxon>
        <taxon>Fungi</taxon>
        <taxon>Dikarya</taxon>
        <taxon>Basidiomycota</taxon>
        <taxon>Agaricomycotina</taxon>
        <taxon>Tremellomycetes</taxon>
        <taxon>Trichosporonales</taxon>
        <taxon>Trichosporonaceae</taxon>
        <taxon>Trichosporon</taxon>
    </lineage>
</organism>
<dbReference type="SUPFAM" id="SSF52540">
    <property type="entry name" value="P-loop containing nucleoside triphosphate hydrolases"/>
    <property type="match status" value="1"/>
</dbReference>
<comment type="caution">
    <text evidence="13">The sequence shown here is derived from an EMBL/GenBank/DDBJ whole genome shotgun (WGS) entry which is preliminary data.</text>
</comment>
<reference evidence="13 14" key="1">
    <citation type="journal article" date="2012" name="Eukaryot. Cell">
        <title>Genome sequence of the Trichosporon asahii environmental strain CBS 8904.</title>
        <authorList>
            <person name="Yang R.Y."/>
            <person name="Li H.T."/>
            <person name="Zhu H."/>
            <person name="Zhou G.P."/>
            <person name="Wang M."/>
            <person name="Wang L."/>
        </authorList>
    </citation>
    <scope>NUCLEOTIDE SEQUENCE [LARGE SCALE GENOMIC DNA]</scope>
    <source>
        <strain evidence="13 14">CBS 8904</strain>
    </source>
</reference>
<keyword evidence="8" id="KW-0472">Membrane</keyword>
<comment type="subcellular location">
    <subcellularLocation>
        <location evidence="1">Cell membrane</location>
        <topology evidence="1">Lipid-anchor</topology>
        <orientation evidence="1">Cytoplasmic side</orientation>
    </subcellularLocation>
</comment>
<dbReference type="OrthoDB" id="9989112at2759"/>
<evidence type="ECO:0000256" key="3">
    <source>
        <dbReference type="ARBA" id="ARBA00022448"/>
    </source>
</evidence>
<evidence type="ECO:0000256" key="12">
    <source>
        <dbReference type="SAM" id="MobiDB-lite"/>
    </source>
</evidence>
<evidence type="ECO:0000313" key="13">
    <source>
        <dbReference type="EMBL" id="EKD02919.1"/>
    </source>
</evidence>
<name>K1WPC8_TRIAC</name>
<dbReference type="GO" id="GO:0003924">
    <property type="term" value="F:GTPase activity"/>
    <property type="evidence" value="ECO:0007669"/>
    <property type="project" value="InterPro"/>
</dbReference>
<dbReference type="eggNOG" id="KOG0078">
    <property type="taxonomic scope" value="Eukaryota"/>
</dbReference>
<proteinExistence type="inferred from homology"/>
<dbReference type="PRINTS" id="PR00449">
    <property type="entry name" value="RASTRNSFRMNG"/>
</dbReference>
<dbReference type="Proteomes" id="UP000006757">
    <property type="component" value="Unassembled WGS sequence"/>
</dbReference>
<dbReference type="InParanoid" id="K1WPC8"/>
<dbReference type="Gene3D" id="3.40.50.300">
    <property type="entry name" value="P-loop containing nucleotide triphosphate hydrolases"/>
    <property type="match status" value="1"/>
</dbReference>
<dbReference type="CDD" id="cd01867">
    <property type="entry name" value="Rab8_Rab10_Rab13_like"/>
    <property type="match status" value="1"/>
</dbReference>
<dbReference type="PROSITE" id="PS51421">
    <property type="entry name" value="RAS"/>
    <property type="match status" value="1"/>
</dbReference>
<dbReference type="SMART" id="SM00174">
    <property type="entry name" value="RHO"/>
    <property type="match status" value="1"/>
</dbReference>
<keyword evidence="14" id="KW-1185">Reference proteome</keyword>
<evidence type="ECO:0000256" key="7">
    <source>
        <dbReference type="ARBA" id="ARBA00023134"/>
    </source>
</evidence>
<evidence type="ECO:0000256" key="9">
    <source>
        <dbReference type="ARBA" id="ARBA00023288"/>
    </source>
</evidence>
<dbReference type="AlphaFoldDB" id="K1WPC8"/>
<keyword evidence="5" id="KW-0547">Nucleotide-binding</keyword>
<feature type="region of interest" description="Disordered" evidence="12">
    <location>
        <begin position="295"/>
        <end position="328"/>
    </location>
</feature>
<dbReference type="SMART" id="SM00173">
    <property type="entry name" value="RAS"/>
    <property type="match status" value="1"/>
</dbReference>
<dbReference type="PROSITE" id="PS51420">
    <property type="entry name" value="RHO"/>
    <property type="match status" value="1"/>
</dbReference>
<feature type="compositionally biased region" description="Polar residues" evidence="12">
    <location>
        <begin position="311"/>
        <end position="328"/>
    </location>
</feature>
<dbReference type="PANTHER" id="PTHR47980">
    <property type="entry name" value="LD44762P"/>
    <property type="match status" value="1"/>
</dbReference>
<dbReference type="HOGENOM" id="CLU_073409_0_0_1"/>
<dbReference type="EMBL" id="AMBO01000274">
    <property type="protein sequence ID" value="EKD02919.1"/>
    <property type="molecule type" value="Genomic_DNA"/>
</dbReference>
<evidence type="ECO:0000256" key="2">
    <source>
        <dbReference type="ARBA" id="ARBA00006270"/>
    </source>
</evidence>
<comment type="similarity">
    <text evidence="2">Belongs to the small GTPase superfamily. Rab family.</text>
</comment>
<dbReference type="GO" id="GO:0005525">
    <property type="term" value="F:GTP binding"/>
    <property type="evidence" value="ECO:0007669"/>
    <property type="project" value="UniProtKB-KW"/>
</dbReference>
<dbReference type="PROSITE" id="PS51419">
    <property type="entry name" value="RAB"/>
    <property type="match status" value="1"/>
</dbReference>
<sequence length="328" mass="36721">MVPFPVSWLLHPPPPPYAPTHRTTTHRSTHLQLTPTPDHCHLPSSPSLRLLRYLACFTNSAFLAARRPHTTSPFRALRVLPIDRTVDPSSPLSRLDLYPVAALRFRIAQHGWPSLRLVRRSTQQLLTLSLIKLLLIGDSGVGKSCLLLRFCDDSWTPSFITTIGIDLTIELDGKRIKLQIWDTAGQERFRTITTAYYRGAMGILIVYDVTDEKSFNNVRTWHQQIEQHASAGVNKILIGNKCDWDEKRVVTLEQGRALADEFGLRFLETSAKANEGVEEAFFTLARDIKTRLIDSQPQTEQPVKLGGADSGSVNVAKQNQSNQSGGCC</sequence>
<dbReference type="InterPro" id="IPR027417">
    <property type="entry name" value="P-loop_NTPase"/>
</dbReference>
<dbReference type="FunFam" id="3.40.50.300:FF:000363">
    <property type="entry name" value="Secretion related GTPase srgA"/>
    <property type="match status" value="1"/>
</dbReference>
<dbReference type="InterPro" id="IPR050305">
    <property type="entry name" value="Small_GTPase_Rab"/>
</dbReference>
<accession>K1WPC8</accession>
<evidence type="ECO:0000313" key="14">
    <source>
        <dbReference type="Proteomes" id="UP000006757"/>
    </source>
</evidence>
<comment type="function">
    <text evidence="11">Protein transport. Probably involved in vesicular traffic.</text>
</comment>
<keyword evidence="4" id="KW-1003">Cell membrane</keyword>
<dbReference type="FunCoup" id="K1WPC8">
    <property type="interactions" value="298"/>
</dbReference>
<protein>
    <submittedName>
        <fullName evidence="13">Rab/GTPase</fullName>
    </submittedName>
</protein>
<evidence type="ECO:0000256" key="5">
    <source>
        <dbReference type="ARBA" id="ARBA00022741"/>
    </source>
</evidence>
<keyword evidence="3" id="KW-0813">Transport</keyword>
<gene>
    <name evidence="13" type="ORF">A1Q2_02863</name>
</gene>
<dbReference type="STRING" id="1220162.K1WPC8"/>
<keyword evidence="9" id="KW-0449">Lipoprotein</keyword>
<dbReference type="GO" id="GO:0005886">
    <property type="term" value="C:plasma membrane"/>
    <property type="evidence" value="ECO:0007669"/>
    <property type="project" value="UniProtKB-SubCell"/>
</dbReference>
<evidence type="ECO:0000256" key="8">
    <source>
        <dbReference type="ARBA" id="ARBA00023136"/>
    </source>
</evidence>
<evidence type="ECO:0000256" key="1">
    <source>
        <dbReference type="ARBA" id="ARBA00004342"/>
    </source>
</evidence>